<protein>
    <submittedName>
        <fullName evidence="2">Uncharacterized protein</fullName>
    </submittedName>
</protein>
<evidence type="ECO:0000313" key="2">
    <source>
        <dbReference type="EMBL" id="KAL1643647.1"/>
    </source>
</evidence>
<feature type="compositionally biased region" description="Polar residues" evidence="1">
    <location>
        <begin position="73"/>
        <end position="90"/>
    </location>
</feature>
<keyword evidence="3" id="KW-1185">Reference proteome</keyword>
<dbReference type="Proteomes" id="UP001521184">
    <property type="component" value="Unassembled WGS sequence"/>
</dbReference>
<feature type="region of interest" description="Disordered" evidence="1">
    <location>
        <begin position="217"/>
        <end position="257"/>
    </location>
</feature>
<accession>A0ABR3TT81</accession>
<reference evidence="2 3" key="1">
    <citation type="journal article" date="2023" name="Plant Dis.">
        <title>First Report of Diplodia intermedia Causing Canker and Dieback Diseases on Apple Trees in Canada.</title>
        <authorList>
            <person name="Ellouze W."/>
            <person name="Ilyukhin E."/>
            <person name="Sulman M."/>
            <person name="Ali S."/>
        </authorList>
    </citation>
    <scope>NUCLEOTIDE SEQUENCE [LARGE SCALE GENOMIC DNA]</scope>
    <source>
        <strain evidence="2 3">M45-28</strain>
    </source>
</reference>
<feature type="region of interest" description="Disordered" evidence="1">
    <location>
        <begin position="29"/>
        <end position="198"/>
    </location>
</feature>
<comment type="caution">
    <text evidence="2">The sequence shown here is derived from an EMBL/GenBank/DDBJ whole genome shotgun (WGS) entry which is preliminary data.</text>
</comment>
<evidence type="ECO:0000313" key="3">
    <source>
        <dbReference type="Proteomes" id="UP001521184"/>
    </source>
</evidence>
<sequence>MAPTPSRKAPVDIDGTDYQAQWQDVIAKAKAKRTGALPHTGDKPSQRLADGSSTSRLNPADKTDEGKVVDAPQTPQSLAKGSSTSRSNSKARQDAAGPPHTGEDLQRLSKKPSTSSLSNAMKKTAKPSPDIGVPAQPLSPRRSVRSKSPSASPSVSHEPHIGESITPADEPSSPRPSAKAKGKQRATDDNDPVEEAGAAEIRAILAKFQAEEAARFSKKAEEQATTPTVAVSDTRSDTKSDAESDAESDFSNVDQEEGTLLSQRQRLALIQRRKQADQLRKFRHYRTPAGPFTKIDQVVEEKFDIAFITILRPSARMMDLRAQRALQNVCDNADEGTIRFHNFRRKWVIQVDGDDYYDAKSAADILLATLKAIRFP</sequence>
<feature type="compositionally biased region" description="Polar residues" evidence="1">
    <location>
        <begin position="223"/>
        <end position="233"/>
    </location>
</feature>
<dbReference type="EMBL" id="JAKEKT020000026">
    <property type="protein sequence ID" value="KAL1643647.1"/>
    <property type="molecule type" value="Genomic_DNA"/>
</dbReference>
<name>A0ABR3TT81_9PEZI</name>
<organism evidence="2 3">
    <name type="scientific">Diplodia intermedia</name>
    <dbReference type="NCBI Taxonomy" id="856260"/>
    <lineage>
        <taxon>Eukaryota</taxon>
        <taxon>Fungi</taxon>
        <taxon>Dikarya</taxon>
        <taxon>Ascomycota</taxon>
        <taxon>Pezizomycotina</taxon>
        <taxon>Dothideomycetes</taxon>
        <taxon>Dothideomycetes incertae sedis</taxon>
        <taxon>Botryosphaeriales</taxon>
        <taxon>Botryosphaeriaceae</taxon>
        <taxon>Diplodia</taxon>
    </lineage>
</organism>
<gene>
    <name evidence="2" type="ORF">SLS58_004662</name>
</gene>
<feature type="compositionally biased region" description="Polar residues" evidence="1">
    <location>
        <begin position="111"/>
        <end position="121"/>
    </location>
</feature>
<feature type="compositionally biased region" description="Low complexity" evidence="1">
    <location>
        <begin position="146"/>
        <end position="156"/>
    </location>
</feature>
<feature type="compositionally biased region" description="Basic and acidic residues" evidence="1">
    <location>
        <begin position="59"/>
        <end position="68"/>
    </location>
</feature>
<evidence type="ECO:0000256" key="1">
    <source>
        <dbReference type="SAM" id="MobiDB-lite"/>
    </source>
</evidence>
<proteinExistence type="predicted"/>